<dbReference type="InterPro" id="IPR026022">
    <property type="entry name" value="PhoU_dom"/>
</dbReference>
<dbReference type="Pfam" id="PF01895">
    <property type="entry name" value="PhoU"/>
    <property type="match status" value="2"/>
</dbReference>
<evidence type="ECO:0000313" key="9">
    <source>
        <dbReference type="EMBL" id="MSS63336.1"/>
    </source>
</evidence>
<dbReference type="Pfam" id="PF02690">
    <property type="entry name" value="Na_Pi_cotrans"/>
    <property type="match status" value="1"/>
</dbReference>
<gene>
    <name evidence="9" type="ORF">FYJ58_05525</name>
</gene>
<dbReference type="EMBL" id="VUMT01000006">
    <property type="protein sequence ID" value="MSS63336.1"/>
    <property type="molecule type" value="Genomic_DNA"/>
</dbReference>
<dbReference type="InterPro" id="IPR038078">
    <property type="entry name" value="PhoU-like_sf"/>
</dbReference>
<comment type="subcellular location">
    <subcellularLocation>
        <location evidence="1">Cell membrane</location>
        <topology evidence="1">Multi-pass membrane protein</topology>
    </subcellularLocation>
</comment>
<feature type="domain" description="PhoU" evidence="8">
    <location>
        <begin position="457"/>
        <end position="538"/>
    </location>
</feature>
<protein>
    <submittedName>
        <fullName evidence="9">Na/Pi cotransporter family protein</fullName>
    </submittedName>
</protein>
<keyword evidence="5 7" id="KW-0472">Membrane</keyword>
<proteinExistence type="predicted"/>
<feature type="transmembrane region" description="Helical" evidence="7">
    <location>
        <begin position="240"/>
        <end position="261"/>
    </location>
</feature>
<keyword evidence="6" id="KW-0175">Coiled coil</keyword>
<keyword evidence="10" id="KW-1185">Reference proteome</keyword>
<feature type="transmembrane region" description="Helical" evidence="7">
    <location>
        <begin position="102"/>
        <end position="123"/>
    </location>
</feature>
<evidence type="ECO:0000256" key="2">
    <source>
        <dbReference type="ARBA" id="ARBA00022475"/>
    </source>
</evidence>
<dbReference type="Proteomes" id="UP000482209">
    <property type="component" value="Unassembled WGS sequence"/>
</dbReference>
<name>A0A6L5XWX8_9FIRM</name>
<dbReference type="InterPro" id="IPR004633">
    <property type="entry name" value="NaPi_cotrn-rel/YqeW-like"/>
</dbReference>
<feature type="transmembrane region" description="Helical" evidence="7">
    <location>
        <begin position="47"/>
        <end position="74"/>
    </location>
</feature>
<dbReference type="PANTHER" id="PTHR10010:SF46">
    <property type="entry name" value="SODIUM-DEPENDENT PHOSPHATE TRANSPORT PROTEIN 2B"/>
    <property type="match status" value="1"/>
</dbReference>
<sequence length="565" mass="62023">MGMNVILGLVSGLGLFLYGMKLMGDGLQKVAGAKLRTILETLTKNRFIGMLVGLLFTAVIQSSSAATVLVVSFVDAGLMRLGEAAGVIMGANIGTTMTGQLIAFNLTAIAPLFLMTGVIMVMFVKKPFVKKLGEVILGFGMLFVGMSTMSSSLSEVKNSAFVVGTMSSLTSPVLALLVGMLVTAVLQSSSATVGIIILLASQGLLELPICFYLILGCNIGACVSAGLASLSGKKMAKRAALIHLLFNIIGTFLFVIILAFAKDGVYHLIHSLTAGIADPGTRIARDVANTHTLFKVAQVIMLLPFSDWIIKLTYFFVPGHDEQPATRHLEYIGEHLVYSPTAAIPQAICELQRMGRIAIGNLKDSVEALLTKNEEILEKVYETEGTIDYMNTEIVNYLLKVNQLSLPVADRKLMGSLFHVVSDIERIGDHAQNIADYTRTMIGEKLHFTEDAKEEFIRMFRVTVRLLDDSMEMFSKRNEEYLQEILSLEEEVDELEHKLQRHHVRRMTEGVCNPYAGTIFSDLCSNLERVADHGTNIAFSILETDPEEERKSEEEMHIIETIAKE</sequence>
<evidence type="ECO:0000313" key="10">
    <source>
        <dbReference type="Proteomes" id="UP000482209"/>
    </source>
</evidence>
<dbReference type="GO" id="GO:0005436">
    <property type="term" value="F:sodium:phosphate symporter activity"/>
    <property type="evidence" value="ECO:0007669"/>
    <property type="project" value="InterPro"/>
</dbReference>
<feature type="transmembrane region" description="Helical" evidence="7">
    <location>
        <begin position="6"/>
        <end position="27"/>
    </location>
</feature>
<accession>A0A6L5XWX8</accession>
<evidence type="ECO:0000256" key="6">
    <source>
        <dbReference type="SAM" id="Coils"/>
    </source>
</evidence>
<feature type="transmembrane region" description="Helical" evidence="7">
    <location>
        <begin position="173"/>
        <end position="200"/>
    </location>
</feature>
<dbReference type="NCBIfam" id="TIGR00704">
    <property type="entry name" value="NaPi_cotrn_rel"/>
    <property type="match status" value="1"/>
</dbReference>
<dbReference type="PANTHER" id="PTHR10010">
    <property type="entry name" value="SOLUTE CARRIER FAMILY 34 SODIUM PHOSPHATE , MEMBER 2-RELATED"/>
    <property type="match status" value="1"/>
</dbReference>
<dbReference type="Gene3D" id="1.20.58.220">
    <property type="entry name" value="Phosphate transport system protein phou homolog 2, domain 2"/>
    <property type="match status" value="1"/>
</dbReference>
<dbReference type="AlphaFoldDB" id="A0A6L5XWX8"/>
<evidence type="ECO:0000259" key="8">
    <source>
        <dbReference type="Pfam" id="PF01895"/>
    </source>
</evidence>
<evidence type="ECO:0000256" key="3">
    <source>
        <dbReference type="ARBA" id="ARBA00022692"/>
    </source>
</evidence>
<feature type="transmembrane region" description="Helical" evidence="7">
    <location>
        <begin position="135"/>
        <end position="153"/>
    </location>
</feature>
<keyword evidence="4 7" id="KW-1133">Transmembrane helix</keyword>
<dbReference type="SUPFAM" id="SSF109755">
    <property type="entry name" value="PhoU-like"/>
    <property type="match status" value="1"/>
</dbReference>
<feature type="domain" description="PhoU" evidence="8">
    <location>
        <begin position="351"/>
        <end position="437"/>
    </location>
</feature>
<feature type="coiled-coil region" evidence="6">
    <location>
        <begin position="471"/>
        <end position="505"/>
    </location>
</feature>
<organism evidence="9 10">
    <name type="scientific">Velocimicrobium porci</name>
    <dbReference type="NCBI Taxonomy" id="2606634"/>
    <lineage>
        <taxon>Bacteria</taxon>
        <taxon>Bacillati</taxon>
        <taxon>Bacillota</taxon>
        <taxon>Clostridia</taxon>
        <taxon>Lachnospirales</taxon>
        <taxon>Lachnospiraceae</taxon>
        <taxon>Velocimicrobium</taxon>
    </lineage>
</organism>
<dbReference type="InterPro" id="IPR003841">
    <property type="entry name" value="Na/Pi_transpt"/>
</dbReference>
<evidence type="ECO:0000256" key="5">
    <source>
        <dbReference type="ARBA" id="ARBA00023136"/>
    </source>
</evidence>
<evidence type="ECO:0000256" key="1">
    <source>
        <dbReference type="ARBA" id="ARBA00004651"/>
    </source>
</evidence>
<keyword evidence="2" id="KW-1003">Cell membrane</keyword>
<dbReference type="NCBIfam" id="NF037997">
    <property type="entry name" value="Na_Pi_symport"/>
    <property type="match status" value="1"/>
</dbReference>
<dbReference type="GO" id="GO:0044341">
    <property type="term" value="P:sodium-dependent phosphate transport"/>
    <property type="evidence" value="ECO:0007669"/>
    <property type="project" value="InterPro"/>
</dbReference>
<evidence type="ECO:0000256" key="7">
    <source>
        <dbReference type="SAM" id="Phobius"/>
    </source>
</evidence>
<comment type="caution">
    <text evidence="9">The sequence shown here is derived from an EMBL/GenBank/DDBJ whole genome shotgun (WGS) entry which is preliminary data.</text>
</comment>
<reference evidence="9 10" key="1">
    <citation type="submission" date="2019-08" db="EMBL/GenBank/DDBJ databases">
        <title>In-depth cultivation of the pig gut microbiome towards novel bacterial diversity and tailored functional studies.</title>
        <authorList>
            <person name="Wylensek D."/>
            <person name="Hitch T.C.A."/>
            <person name="Clavel T."/>
        </authorList>
    </citation>
    <scope>NUCLEOTIDE SEQUENCE [LARGE SCALE GENOMIC DNA]</scope>
    <source>
        <strain evidence="9 10">WCA-693-APC-MOT-I</strain>
    </source>
</reference>
<feature type="transmembrane region" description="Helical" evidence="7">
    <location>
        <begin position="207"/>
        <end position="228"/>
    </location>
</feature>
<dbReference type="RefSeq" id="WP_154518474.1">
    <property type="nucleotide sequence ID" value="NZ_VUMT01000006.1"/>
</dbReference>
<keyword evidence="3 7" id="KW-0812">Transmembrane</keyword>
<dbReference type="GO" id="GO:0005886">
    <property type="term" value="C:plasma membrane"/>
    <property type="evidence" value="ECO:0007669"/>
    <property type="project" value="UniProtKB-SubCell"/>
</dbReference>
<evidence type="ECO:0000256" key="4">
    <source>
        <dbReference type="ARBA" id="ARBA00022989"/>
    </source>
</evidence>